<gene>
    <name evidence="1" type="ORF">F511_07523</name>
</gene>
<keyword evidence="2" id="KW-1185">Reference proteome</keyword>
<dbReference type="EMBL" id="KV009946">
    <property type="protein sequence ID" value="KZV28963.1"/>
    <property type="molecule type" value="Genomic_DNA"/>
</dbReference>
<evidence type="ECO:0000313" key="1">
    <source>
        <dbReference type="EMBL" id="KZV28963.1"/>
    </source>
</evidence>
<proteinExistence type="predicted"/>
<sequence>MYSQQPAVSSQHRFCTVSSQLSYDWSTQLWTVNSALTNENSDFGDENSDSAREFHTDISVIWVYGIFRTLSYVV</sequence>
<evidence type="ECO:0000313" key="2">
    <source>
        <dbReference type="Proteomes" id="UP000250235"/>
    </source>
</evidence>
<dbReference type="AlphaFoldDB" id="A0A2Z7B551"/>
<reference evidence="1 2" key="1">
    <citation type="journal article" date="2015" name="Proc. Natl. Acad. Sci. U.S.A.">
        <title>The resurrection genome of Boea hygrometrica: A blueprint for survival of dehydration.</title>
        <authorList>
            <person name="Xiao L."/>
            <person name="Yang G."/>
            <person name="Zhang L."/>
            <person name="Yang X."/>
            <person name="Zhao S."/>
            <person name="Ji Z."/>
            <person name="Zhou Q."/>
            <person name="Hu M."/>
            <person name="Wang Y."/>
            <person name="Chen M."/>
            <person name="Xu Y."/>
            <person name="Jin H."/>
            <person name="Xiao X."/>
            <person name="Hu G."/>
            <person name="Bao F."/>
            <person name="Hu Y."/>
            <person name="Wan P."/>
            <person name="Li L."/>
            <person name="Deng X."/>
            <person name="Kuang T."/>
            <person name="Xiang C."/>
            <person name="Zhu J.K."/>
            <person name="Oliver M.J."/>
            <person name="He Y."/>
        </authorList>
    </citation>
    <scope>NUCLEOTIDE SEQUENCE [LARGE SCALE GENOMIC DNA]</scope>
    <source>
        <strain evidence="2">cv. XS01</strain>
    </source>
</reference>
<organism evidence="1 2">
    <name type="scientific">Dorcoceras hygrometricum</name>
    <dbReference type="NCBI Taxonomy" id="472368"/>
    <lineage>
        <taxon>Eukaryota</taxon>
        <taxon>Viridiplantae</taxon>
        <taxon>Streptophyta</taxon>
        <taxon>Embryophyta</taxon>
        <taxon>Tracheophyta</taxon>
        <taxon>Spermatophyta</taxon>
        <taxon>Magnoliopsida</taxon>
        <taxon>eudicotyledons</taxon>
        <taxon>Gunneridae</taxon>
        <taxon>Pentapetalae</taxon>
        <taxon>asterids</taxon>
        <taxon>lamiids</taxon>
        <taxon>Lamiales</taxon>
        <taxon>Gesneriaceae</taxon>
        <taxon>Didymocarpoideae</taxon>
        <taxon>Trichosporeae</taxon>
        <taxon>Loxocarpinae</taxon>
        <taxon>Dorcoceras</taxon>
    </lineage>
</organism>
<dbReference type="Proteomes" id="UP000250235">
    <property type="component" value="Unassembled WGS sequence"/>
</dbReference>
<protein>
    <submittedName>
        <fullName evidence="1">Uncharacterized protein</fullName>
    </submittedName>
</protein>
<name>A0A2Z7B551_9LAMI</name>
<accession>A0A2Z7B551</accession>